<evidence type="ECO:0000256" key="1">
    <source>
        <dbReference type="SAM" id="Phobius"/>
    </source>
</evidence>
<feature type="transmembrane region" description="Helical" evidence="1">
    <location>
        <begin position="7"/>
        <end position="26"/>
    </location>
</feature>
<comment type="caution">
    <text evidence="2">The sequence shown here is derived from an EMBL/GenBank/DDBJ whole genome shotgun (WGS) entry which is preliminary data.</text>
</comment>
<keyword evidence="1" id="KW-1133">Transmembrane helix</keyword>
<sequence length="54" mass="5953">MSRRIVVALLAGVSTLLTFIILRYFSIELTTLEHWLLLAIIVGLAVLFGAKPAK</sequence>
<keyword evidence="3" id="KW-1185">Reference proteome</keyword>
<name>A0ABS2PC94_9BACL</name>
<organism evidence="2 3">
    <name type="scientific">Geomicrobium sediminis</name>
    <dbReference type="NCBI Taxonomy" id="1347788"/>
    <lineage>
        <taxon>Bacteria</taxon>
        <taxon>Bacillati</taxon>
        <taxon>Bacillota</taxon>
        <taxon>Bacilli</taxon>
        <taxon>Bacillales</taxon>
        <taxon>Geomicrobium</taxon>
    </lineage>
</organism>
<protein>
    <submittedName>
        <fullName evidence="2">ABC-type antimicrobial peptide transport system permease subunit</fullName>
    </submittedName>
</protein>
<proteinExistence type="predicted"/>
<accession>A0ABS2PC94</accession>
<feature type="transmembrane region" description="Helical" evidence="1">
    <location>
        <begin position="32"/>
        <end position="50"/>
    </location>
</feature>
<gene>
    <name evidence="2" type="ORF">JOD17_002142</name>
</gene>
<evidence type="ECO:0000313" key="2">
    <source>
        <dbReference type="EMBL" id="MBM7633048.1"/>
    </source>
</evidence>
<dbReference type="RefSeq" id="WP_204697553.1">
    <property type="nucleotide sequence ID" value="NZ_JAFBEC010000005.1"/>
</dbReference>
<dbReference type="EMBL" id="JAFBEC010000005">
    <property type="protein sequence ID" value="MBM7633048.1"/>
    <property type="molecule type" value="Genomic_DNA"/>
</dbReference>
<keyword evidence="1" id="KW-0472">Membrane</keyword>
<keyword evidence="1" id="KW-0812">Transmembrane</keyword>
<dbReference type="Proteomes" id="UP000741863">
    <property type="component" value="Unassembled WGS sequence"/>
</dbReference>
<evidence type="ECO:0000313" key="3">
    <source>
        <dbReference type="Proteomes" id="UP000741863"/>
    </source>
</evidence>
<reference evidence="2 3" key="1">
    <citation type="submission" date="2021-01" db="EMBL/GenBank/DDBJ databases">
        <title>Genomic Encyclopedia of Type Strains, Phase IV (KMG-IV): sequencing the most valuable type-strain genomes for metagenomic binning, comparative biology and taxonomic classification.</title>
        <authorList>
            <person name="Goeker M."/>
        </authorList>
    </citation>
    <scope>NUCLEOTIDE SEQUENCE [LARGE SCALE GENOMIC DNA]</scope>
    <source>
        <strain evidence="2 3">DSM 25540</strain>
    </source>
</reference>